<reference evidence="1 2" key="1">
    <citation type="journal article" date="2022" name="New Phytol.">
        <title>Ecological generalism drives hyperdiversity of secondary metabolite gene clusters in xylarialean endophytes.</title>
        <authorList>
            <person name="Franco M.E.E."/>
            <person name="Wisecaver J.H."/>
            <person name="Arnold A.E."/>
            <person name="Ju Y.M."/>
            <person name="Slot J.C."/>
            <person name="Ahrendt S."/>
            <person name="Moore L.P."/>
            <person name="Eastman K.E."/>
            <person name="Scott K."/>
            <person name="Konkel Z."/>
            <person name="Mondo S.J."/>
            <person name="Kuo A."/>
            <person name="Hayes R.D."/>
            <person name="Haridas S."/>
            <person name="Andreopoulos B."/>
            <person name="Riley R."/>
            <person name="LaButti K."/>
            <person name="Pangilinan J."/>
            <person name="Lipzen A."/>
            <person name="Amirebrahimi M."/>
            <person name="Yan J."/>
            <person name="Adam C."/>
            <person name="Keymanesh K."/>
            <person name="Ng V."/>
            <person name="Louie K."/>
            <person name="Northen T."/>
            <person name="Drula E."/>
            <person name="Henrissat B."/>
            <person name="Hsieh H.M."/>
            <person name="Youens-Clark K."/>
            <person name="Lutzoni F."/>
            <person name="Miadlikowska J."/>
            <person name="Eastwood D.C."/>
            <person name="Hamelin R.C."/>
            <person name="Grigoriev I.V."/>
            <person name="U'Ren J.M."/>
        </authorList>
    </citation>
    <scope>NUCLEOTIDE SEQUENCE [LARGE SCALE GENOMIC DNA]</scope>
    <source>
        <strain evidence="1 2">ER1909</strain>
    </source>
</reference>
<proteinExistence type="predicted"/>
<name>A0ACC0D7W7_9PEZI</name>
<accession>A0ACC0D7W7</accession>
<comment type="caution">
    <text evidence="1">The sequence shown here is derived from an EMBL/GenBank/DDBJ whole genome shotgun (WGS) entry which is preliminary data.</text>
</comment>
<organism evidence="1 2">
    <name type="scientific">Hypoxylon rubiginosum</name>
    <dbReference type="NCBI Taxonomy" id="110542"/>
    <lineage>
        <taxon>Eukaryota</taxon>
        <taxon>Fungi</taxon>
        <taxon>Dikarya</taxon>
        <taxon>Ascomycota</taxon>
        <taxon>Pezizomycotina</taxon>
        <taxon>Sordariomycetes</taxon>
        <taxon>Xylariomycetidae</taxon>
        <taxon>Xylariales</taxon>
        <taxon>Hypoxylaceae</taxon>
        <taxon>Hypoxylon</taxon>
    </lineage>
</organism>
<keyword evidence="2" id="KW-1185">Reference proteome</keyword>
<dbReference type="EMBL" id="MU394301">
    <property type="protein sequence ID" value="KAI6088465.1"/>
    <property type="molecule type" value="Genomic_DNA"/>
</dbReference>
<evidence type="ECO:0000313" key="1">
    <source>
        <dbReference type="EMBL" id="KAI6088465.1"/>
    </source>
</evidence>
<protein>
    <submittedName>
        <fullName evidence="1">Uncharacterized protein</fullName>
    </submittedName>
</protein>
<sequence>MAYSTLPSGPLTEETDKQPILRRAFRFILTQVTAPFREAILDLRSIRWARAGLWSLFGAWTLTILGILVYLIGTGSTSTRLLRIYEEVTACRPDSSFKVDLSAYSVWGSGFFEINLGSGNLSFTEVKVIDISWDMIIGRGGQAVLAYMSWKVFADYVTTSMEFAPITYAVFFIIYLEDGPSISSTFRIAQAFISGRGLKSKLSMVFMIMSMLFVLGWPTFAGAMTGYTTIVKAFVPDESGNYIPYTDFQPIAYVIHDGGRVNLTDDYIVPLCYFDDVEPVFYNSPADWTFFWGDCNYGDSLAFSYHLLQNTSEYVSSYGFFGLQNETSTWMDSVLPSPVLNISGFYFASKSNLFGYDWVDPRSAELNHPFQDPSNATLASSNQTYSLVDVETNGRCQPIQDRFKWGFSFIQVFIMIILLHIWTVGMYILWLKARFQLPLEGQSEVPKGWKSVLILAEKMSKELQEAGINIHSLTDRQLKEVVRKRLQGGSVSLETSLMKKGYSFRRGIKQWFEANKAWCLTILPTSALVLGGWLFTFYYWDAIAVVILFPCLFFGWLFAIGVGSTIRSSLIMMLVWVVLGAGITLGVYFPRHRGLRFIQYWL</sequence>
<evidence type="ECO:0000313" key="2">
    <source>
        <dbReference type="Proteomes" id="UP001497680"/>
    </source>
</evidence>
<gene>
    <name evidence="1" type="ORF">F4821DRAFT_233843</name>
</gene>
<dbReference type="Proteomes" id="UP001497680">
    <property type="component" value="Unassembled WGS sequence"/>
</dbReference>